<dbReference type="EMBL" id="GEZM01007533">
    <property type="protein sequence ID" value="JAV95106.1"/>
    <property type="molecule type" value="Transcribed_RNA"/>
</dbReference>
<gene>
    <name evidence="8" type="ORF">PPYR_10718</name>
    <name evidence="9" type="ORF">PPYR_10757</name>
</gene>
<feature type="binding site" evidence="5">
    <location>
        <position position="355"/>
    </location>
    <ligand>
        <name>Zn(2+)</name>
        <dbReference type="ChEBI" id="CHEBI:29105"/>
    </ligand>
</feature>
<proteinExistence type="inferred from homology"/>
<dbReference type="InterPro" id="IPR036511">
    <property type="entry name" value="TGT-like_sf"/>
</dbReference>
<keyword evidence="10" id="KW-1185">Reference proteome</keyword>
<dbReference type="GO" id="GO:0046872">
    <property type="term" value="F:metal ion binding"/>
    <property type="evidence" value="ECO:0007669"/>
    <property type="project" value="UniProtKB-KW"/>
</dbReference>
<comment type="cofactor">
    <cofactor evidence="5">
        <name>Zn(2+)</name>
        <dbReference type="ChEBI" id="CHEBI:29105"/>
    </cofactor>
    <text evidence="5">Binds 1 zinc ion per subunit.</text>
</comment>
<keyword evidence="4 5" id="KW-0862">Zinc</keyword>
<dbReference type="PANTHER" id="PTHR46064">
    <property type="entry name" value="QUEUINE TRNA-RIBOSYLTRANSFERASE ACCESSORY SUBUNIT 2"/>
    <property type="match status" value="1"/>
</dbReference>
<dbReference type="FunCoup" id="A0A1Y1NHD0">
    <property type="interactions" value="1452"/>
</dbReference>
<dbReference type="EMBL" id="GEZM01007532">
    <property type="protein sequence ID" value="JAV95107.1"/>
    <property type="molecule type" value="Transcribed_RNA"/>
</dbReference>
<dbReference type="OrthoDB" id="27601at2759"/>
<dbReference type="GO" id="GO:0005737">
    <property type="term" value="C:cytoplasm"/>
    <property type="evidence" value="ECO:0007669"/>
    <property type="project" value="UniProtKB-SubCell"/>
</dbReference>
<keyword evidence="2 5" id="KW-0819">tRNA processing</keyword>
<keyword evidence="3 5" id="KW-0479">Metal-binding</keyword>
<evidence type="ECO:0000256" key="4">
    <source>
        <dbReference type="ARBA" id="ARBA00022833"/>
    </source>
</evidence>
<evidence type="ECO:0000313" key="9">
    <source>
        <dbReference type="EMBL" id="KAB0796696.1"/>
    </source>
</evidence>
<dbReference type="InterPro" id="IPR028592">
    <property type="entry name" value="QTRTD1"/>
</dbReference>
<keyword evidence="1 5" id="KW-0963">Cytoplasm</keyword>
<comment type="subunit">
    <text evidence="5">Heterodimer of a catalytic subunit and an accessory subunit.</text>
</comment>
<reference evidence="8 10" key="2">
    <citation type="journal article" date="2018" name="Elife">
        <title>Firefly genomes illuminate parallel origins of bioluminescence in beetles.</title>
        <authorList>
            <person name="Fallon T.R."/>
            <person name="Lower S.E."/>
            <person name="Chang C.H."/>
            <person name="Bessho-Uehara M."/>
            <person name="Martin G.J."/>
            <person name="Bewick A.J."/>
            <person name="Behringer M."/>
            <person name="Debat H.J."/>
            <person name="Wong I."/>
            <person name="Day J.C."/>
            <person name="Suvorov A."/>
            <person name="Silva C.J."/>
            <person name="Stanger-Hall K.F."/>
            <person name="Hall D.W."/>
            <person name="Schmitz R.J."/>
            <person name="Nelson D.R."/>
            <person name="Lewis S.M."/>
            <person name="Shigenobu S."/>
            <person name="Bybee S.M."/>
            <person name="Larracuente A.M."/>
            <person name="Oba Y."/>
            <person name="Weng J.K."/>
        </authorList>
    </citation>
    <scope>NUCLEOTIDE SEQUENCE [LARGE SCALE GENOMIC DNA]</scope>
    <source>
        <strain evidence="8">1611_PpyrPB1</strain>
        <tissue evidence="8">Whole body</tissue>
    </source>
</reference>
<evidence type="ECO:0000256" key="2">
    <source>
        <dbReference type="ARBA" id="ARBA00022694"/>
    </source>
</evidence>
<comment type="similarity">
    <text evidence="5">Belongs to the queuine tRNA-ribosyltransferase family. QTRT2 subfamily.</text>
</comment>
<dbReference type="AlphaFoldDB" id="A0A1Y1NHD0"/>
<dbReference type="Pfam" id="PF01702">
    <property type="entry name" value="TGT"/>
    <property type="match status" value="1"/>
</dbReference>
<dbReference type="InterPro" id="IPR002616">
    <property type="entry name" value="tRNA_ribo_trans-like"/>
</dbReference>
<dbReference type="HAMAP" id="MF_03043">
    <property type="entry name" value="QTRT2"/>
    <property type="match status" value="1"/>
</dbReference>
<evidence type="ECO:0000256" key="1">
    <source>
        <dbReference type="ARBA" id="ARBA00022490"/>
    </source>
</evidence>
<comment type="subcellular location">
    <subcellularLocation>
        <location evidence="5">Cytoplasm</location>
    </subcellularLocation>
</comment>
<dbReference type="InterPro" id="IPR050852">
    <property type="entry name" value="Queuine_tRNA-ribosyltrfase"/>
</dbReference>
<evidence type="ECO:0000256" key="3">
    <source>
        <dbReference type="ARBA" id="ARBA00022723"/>
    </source>
</evidence>
<organism evidence="7">
    <name type="scientific">Photinus pyralis</name>
    <name type="common">Common eastern firefly</name>
    <name type="synonym">Lampyris pyralis</name>
    <dbReference type="NCBI Taxonomy" id="7054"/>
    <lineage>
        <taxon>Eukaryota</taxon>
        <taxon>Metazoa</taxon>
        <taxon>Ecdysozoa</taxon>
        <taxon>Arthropoda</taxon>
        <taxon>Hexapoda</taxon>
        <taxon>Insecta</taxon>
        <taxon>Pterygota</taxon>
        <taxon>Neoptera</taxon>
        <taxon>Endopterygota</taxon>
        <taxon>Coleoptera</taxon>
        <taxon>Polyphaga</taxon>
        <taxon>Elateriformia</taxon>
        <taxon>Elateroidea</taxon>
        <taxon>Lampyridae</taxon>
        <taxon>Lampyrinae</taxon>
        <taxon>Photinus</taxon>
    </lineage>
</organism>
<dbReference type="GO" id="GO:0008479">
    <property type="term" value="F:tRNA-guanosine(34) queuine transglycosylase activity"/>
    <property type="evidence" value="ECO:0007669"/>
    <property type="project" value="UniProtKB-UniRule"/>
</dbReference>
<feature type="binding site" evidence="5">
    <location>
        <position position="324"/>
    </location>
    <ligand>
        <name>Zn(2+)</name>
        <dbReference type="ChEBI" id="CHEBI:29105"/>
    </ligand>
</feature>
<dbReference type="EMBL" id="VVIM01000007">
    <property type="protein sequence ID" value="KAB0796657.1"/>
    <property type="molecule type" value="Genomic_DNA"/>
</dbReference>
<evidence type="ECO:0000313" key="8">
    <source>
        <dbReference type="EMBL" id="KAB0796657.1"/>
    </source>
</evidence>
<dbReference type="InParanoid" id="A0A1Y1NHD0"/>
<dbReference type="Gene3D" id="3.20.20.105">
    <property type="entry name" value="Queuine tRNA-ribosyltransferase-like"/>
    <property type="match status" value="1"/>
</dbReference>
<dbReference type="PANTHER" id="PTHR46064:SF1">
    <property type="entry name" value="QUEUINE TRNA-RIBOSYLTRANSFERASE ACCESSORY SUBUNIT 2"/>
    <property type="match status" value="1"/>
</dbReference>
<feature type="domain" description="tRNA-guanine(15) transglycosylase-like" evidence="6">
    <location>
        <begin position="13"/>
        <end position="385"/>
    </location>
</feature>
<feature type="binding site" evidence="5">
    <location>
        <position position="326"/>
    </location>
    <ligand>
        <name>Zn(2+)</name>
        <dbReference type="ChEBI" id="CHEBI:29105"/>
    </ligand>
</feature>
<reference evidence="7" key="1">
    <citation type="journal article" date="2016" name="Sci. Rep.">
        <title>Molecular characterization of firefly nuptial gifts: a multi-omics approach sheds light on postcopulatory sexual selection.</title>
        <authorList>
            <person name="Al-Wathiqui N."/>
            <person name="Fallon T.R."/>
            <person name="South A."/>
            <person name="Weng J.K."/>
            <person name="Lewis S.M."/>
        </authorList>
    </citation>
    <scope>NUCLEOTIDE SEQUENCE</scope>
</reference>
<sequence length="430" mass="47949">MKFIVESLTKNAPRLGALREIENRPNLVLETPMAMLYTRGGSIPHITNEVFKLLTQKSQIIQIPLVSTYNFEDVMSVYKGTIAEFVGMKECISCLTVQDPGDHTLPGYHVENSIPLWTRHGKVLISAKSYMNLVSLFKPDMYYLLSDGDTNISSPAKRIRKSVQNTIKYHKQCIDTHENLTGVKNSFMMGAIAGGYDLKARKECIDGICQNDSIGGYLIDGLHNNGPEVELLAADEINPVVVFVINNLQPTKLRAIHGCWNPVVILKLVQLGVDLFDTSYCYIVTERSCALTFTIDANGNDEKFELNLRQADFAEDFGPILPGCTCLACSKYSRAYIHYLVNVQELLGPVLLTIHNVHHYMRFFESIRQCIGNGTLSLLEEKVGNQFHSSKHVDQQDNVLASCERVDSADAFASAVLEMDRDNITASVSS</sequence>
<dbReference type="SUPFAM" id="SSF51713">
    <property type="entry name" value="tRNA-guanine transglycosylase"/>
    <property type="match status" value="1"/>
</dbReference>
<dbReference type="Proteomes" id="UP000327044">
    <property type="component" value="Unassembled WGS sequence"/>
</dbReference>
<comment type="function">
    <text evidence="5">Non-catalytic subunit of the queuine tRNA-ribosyltransferase (TGT) that catalyzes the base-exchange of a guanine (G) residue with queuine (Q) at position 34 (anticodon wobble position) in tRNAs with GU(N) anticodons (tRNA-Asp, -Asn, -His and -Tyr), resulting in the hypermodified nucleoside queuosine (7-(((4,5-cis-dihydroxy-2-cyclopenten-1-yl)amino)methyl)-7-deazaguanosine).</text>
</comment>
<reference evidence="8" key="3">
    <citation type="submission" date="2019-08" db="EMBL/GenBank/DDBJ databases">
        <authorList>
            <consortium name="Photinus pyralis genome working group"/>
            <person name="Fallon T.R."/>
            <person name="Sander Lower S.E."/>
            <person name="Weng J.-K."/>
        </authorList>
    </citation>
    <scope>NUCLEOTIDE SEQUENCE</scope>
    <source>
        <strain evidence="8">1611_PpyrPB1</strain>
        <tissue evidence="8">Whole body</tissue>
    </source>
</reference>
<accession>A0A1Y1NHD0</accession>
<evidence type="ECO:0000256" key="5">
    <source>
        <dbReference type="HAMAP-Rule" id="MF_03043"/>
    </source>
</evidence>
<dbReference type="EMBL" id="VVIM01000007">
    <property type="protein sequence ID" value="KAB0796696.1"/>
    <property type="molecule type" value="Genomic_DNA"/>
</dbReference>
<name>A0A1Y1NHD0_PHOPY</name>
<evidence type="ECO:0000313" key="7">
    <source>
        <dbReference type="EMBL" id="JAV95107.1"/>
    </source>
</evidence>
<protein>
    <recommendedName>
        <fullName evidence="5">Queuine tRNA-ribosyltransferase accessory subunit 2</fullName>
    </recommendedName>
    <alternativeName>
        <fullName evidence="5">Queuine tRNA-ribosyltransferase domain-containing protein 1</fullName>
    </alternativeName>
</protein>
<dbReference type="NCBIfam" id="TIGR00449">
    <property type="entry name" value="tgt_general"/>
    <property type="match status" value="1"/>
</dbReference>
<feature type="binding site" evidence="5">
    <location>
        <position position="329"/>
    </location>
    <ligand>
        <name>Zn(2+)</name>
        <dbReference type="ChEBI" id="CHEBI:29105"/>
    </ligand>
</feature>
<evidence type="ECO:0000313" key="10">
    <source>
        <dbReference type="Proteomes" id="UP000327044"/>
    </source>
</evidence>
<evidence type="ECO:0000259" key="6">
    <source>
        <dbReference type="Pfam" id="PF01702"/>
    </source>
</evidence>
<dbReference type="GO" id="GO:0006400">
    <property type="term" value="P:tRNA modification"/>
    <property type="evidence" value="ECO:0007669"/>
    <property type="project" value="InterPro"/>
</dbReference>